<dbReference type="InterPro" id="IPR027705">
    <property type="entry name" value="Flotillin_fam"/>
</dbReference>
<keyword evidence="3" id="KW-0449">Lipoprotein</keyword>
<dbReference type="SUPFAM" id="SSF117892">
    <property type="entry name" value="Band 7/SPFH domain"/>
    <property type="match status" value="1"/>
</dbReference>
<keyword evidence="8" id="KW-1185">Reference proteome</keyword>
<feature type="compositionally biased region" description="Basic and acidic residues" evidence="5">
    <location>
        <begin position="381"/>
        <end position="403"/>
    </location>
</feature>
<dbReference type="PANTHER" id="PTHR13806:SF23">
    <property type="entry name" value="FLOTILLIN-LIKE PROTEIN 2"/>
    <property type="match status" value="1"/>
</dbReference>
<dbReference type="Proteomes" id="UP000007015">
    <property type="component" value="Chromosome 10"/>
</dbReference>
<dbReference type="InterPro" id="IPR036013">
    <property type="entry name" value="Band_7/SPFH_dom_sf"/>
</dbReference>
<feature type="region of interest" description="Disordered" evidence="5">
    <location>
        <begin position="359"/>
        <end position="403"/>
    </location>
</feature>
<gene>
    <name evidence="7" type="ORF">OsI_34069</name>
</gene>
<dbReference type="PANTHER" id="PTHR13806">
    <property type="entry name" value="FLOTILLIN-RELATED"/>
    <property type="match status" value="1"/>
</dbReference>
<dbReference type="CDD" id="cd03399">
    <property type="entry name" value="SPFH_flotillin"/>
    <property type="match status" value="1"/>
</dbReference>
<evidence type="ECO:0000256" key="4">
    <source>
        <dbReference type="RuleBase" id="RU366054"/>
    </source>
</evidence>
<dbReference type="GO" id="GO:0005901">
    <property type="term" value="C:caveola"/>
    <property type="evidence" value="ECO:0007669"/>
    <property type="project" value="UniProtKB-SubCell"/>
</dbReference>
<keyword evidence="2 4" id="KW-0472">Membrane</keyword>
<evidence type="ECO:0000256" key="1">
    <source>
        <dbReference type="ARBA" id="ARBA00007161"/>
    </source>
</evidence>
<comment type="subcellular location">
    <subcellularLocation>
        <location evidence="4">Cell membrane</location>
        <topology evidence="4">Lipid-anchor</topology>
    </subcellularLocation>
    <subcellularLocation>
        <location evidence="4">Membrane</location>
        <location evidence="4">Caveola</location>
    </subcellularLocation>
</comment>
<name>B8BHJ2_ORYSI</name>
<accession>B8BHJ2</accession>
<sequence>MARFVLAGPSEYLAITGWGIDDVKLAKKAWVFAGQEVQQAMSSEKLAFNLPAVFTIGPKITPAPALEVDGASNQRRVLMPESEEALLLYAKLIAPHDHASNHVKQLVKGVIEGETRVLAASMTMEEIFQGTKKFKQEVFDQVQLDLNKFGLYIYNANVKQLVDEPGHEYFSYLGKKTQQEAANKAKQGIGLREEAKVKAEVQVYENEREAEIAAAQAGLAMKKAGWEKQSKVAQVEAVKAVAIREAELQMEVERKNALRLTEKLKAEQLSKATVQYETQLLLYAKLIAPARTIAFKPCSKQGCSGAFSKVKTGFWPASIEPREGDFPKAPKKFQPRRWFEPVSTRISHQFGPLIFNCPRLKQTRSKSPRPPDSSSNLGKKTPREAANKAKVDVSEERMKGEVGAKEREGLTRQNAAKVDAETKVVSVRQQGIGLREEAKVKAEVQVYENEREAEIAAAQAGLAMKKAGWEKQSKVAQVEAVKAVAIREAELQMEVERKNALRLTEKLKAEQLSKATVQYETQVQESNAALYNRQKAADATLYEQVKSAEARKAQADAMFFEQKLAEDARLYAKQKEAEALAMVGKAKVEYVTSMLQALGGDYGALRDYLMIDGGMYQEMARVNASAVSGMQPKISIWSGADGAAGEAGAGAMQQVAGVYKMLPPLLSTVHEQTGMQPPAWMGSLPKDGAN</sequence>
<dbReference type="Gene3D" id="3.30.479.30">
    <property type="entry name" value="Band 7 domain"/>
    <property type="match status" value="1"/>
</dbReference>
<organism evidence="7 8">
    <name type="scientific">Oryza sativa subsp. indica</name>
    <name type="common">Rice</name>
    <dbReference type="NCBI Taxonomy" id="39946"/>
    <lineage>
        <taxon>Eukaryota</taxon>
        <taxon>Viridiplantae</taxon>
        <taxon>Streptophyta</taxon>
        <taxon>Embryophyta</taxon>
        <taxon>Tracheophyta</taxon>
        <taxon>Spermatophyta</taxon>
        <taxon>Magnoliopsida</taxon>
        <taxon>Liliopsida</taxon>
        <taxon>Poales</taxon>
        <taxon>Poaceae</taxon>
        <taxon>BOP clade</taxon>
        <taxon>Oryzoideae</taxon>
        <taxon>Oryzeae</taxon>
        <taxon>Oryzinae</taxon>
        <taxon>Oryza</taxon>
        <taxon>Oryza sativa</taxon>
    </lineage>
</organism>
<evidence type="ECO:0000313" key="8">
    <source>
        <dbReference type="Proteomes" id="UP000007015"/>
    </source>
</evidence>
<keyword evidence="4" id="KW-1003">Cell membrane</keyword>
<evidence type="ECO:0000256" key="2">
    <source>
        <dbReference type="ARBA" id="ARBA00023136"/>
    </source>
</evidence>
<dbReference type="Pfam" id="PF01145">
    <property type="entry name" value="Band_7"/>
    <property type="match status" value="1"/>
</dbReference>
<proteinExistence type="inferred from homology"/>
<protein>
    <recommendedName>
        <fullName evidence="4">Flotillin-like</fullName>
    </recommendedName>
</protein>
<comment type="similarity">
    <text evidence="1 4">Belongs to the band 7/mec-2 family. Flotillin subfamily.</text>
</comment>
<dbReference type="Gramene" id="BGIOSGA031672-TA">
    <property type="protein sequence ID" value="BGIOSGA031672-PA"/>
    <property type="gene ID" value="BGIOSGA031672"/>
</dbReference>
<feature type="domain" description="Band 7" evidence="6">
    <location>
        <begin position="38"/>
        <end position="187"/>
    </location>
</feature>
<evidence type="ECO:0000256" key="5">
    <source>
        <dbReference type="SAM" id="MobiDB-lite"/>
    </source>
</evidence>
<reference evidence="7 8" key="1">
    <citation type="journal article" date="2005" name="PLoS Biol.">
        <title>The genomes of Oryza sativa: a history of duplications.</title>
        <authorList>
            <person name="Yu J."/>
            <person name="Wang J."/>
            <person name="Lin W."/>
            <person name="Li S."/>
            <person name="Li H."/>
            <person name="Zhou J."/>
            <person name="Ni P."/>
            <person name="Dong W."/>
            <person name="Hu S."/>
            <person name="Zeng C."/>
            <person name="Zhang J."/>
            <person name="Zhang Y."/>
            <person name="Li R."/>
            <person name="Xu Z."/>
            <person name="Li S."/>
            <person name="Li X."/>
            <person name="Zheng H."/>
            <person name="Cong L."/>
            <person name="Lin L."/>
            <person name="Yin J."/>
            <person name="Geng J."/>
            <person name="Li G."/>
            <person name="Shi J."/>
            <person name="Liu J."/>
            <person name="Lv H."/>
            <person name="Li J."/>
            <person name="Wang J."/>
            <person name="Deng Y."/>
            <person name="Ran L."/>
            <person name="Shi X."/>
            <person name="Wang X."/>
            <person name="Wu Q."/>
            <person name="Li C."/>
            <person name="Ren X."/>
            <person name="Wang J."/>
            <person name="Wang X."/>
            <person name="Li D."/>
            <person name="Liu D."/>
            <person name="Zhang X."/>
            <person name="Ji Z."/>
            <person name="Zhao W."/>
            <person name="Sun Y."/>
            <person name="Zhang Z."/>
            <person name="Bao J."/>
            <person name="Han Y."/>
            <person name="Dong L."/>
            <person name="Ji J."/>
            <person name="Chen P."/>
            <person name="Wu S."/>
            <person name="Liu J."/>
            <person name="Xiao Y."/>
            <person name="Bu D."/>
            <person name="Tan J."/>
            <person name="Yang L."/>
            <person name="Ye C."/>
            <person name="Zhang J."/>
            <person name="Xu J."/>
            <person name="Zhou Y."/>
            <person name="Yu Y."/>
            <person name="Zhang B."/>
            <person name="Zhuang S."/>
            <person name="Wei H."/>
            <person name="Liu B."/>
            <person name="Lei M."/>
            <person name="Yu H."/>
            <person name="Li Y."/>
            <person name="Xu H."/>
            <person name="Wei S."/>
            <person name="He X."/>
            <person name="Fang L."/>
            <person name="Zhang Z."/>
            <person name="Zhang Y."/>
            <person name="Huang X."/>
            <person name="Su Z."/>
            <person name="Tong W."/>
            <person name="Li J."/>
            <person name="Tong Z."/>
            <person name="Li S."/>
            <person name="Ye J."/>
            <person name="Wang L."/>
            <person name="Fang L."/>
            <person name="Lei T."/>
            <person name="Chen C."/>
            <person name="Chen H."/>
            <person name="Xu Z."/>
            <person name="Li H."/>
            <person name="Huang H."/>
            <person name="Zhang F."/>
            <person name="Xu H."/>
            <person name="Li N."/>
            <person name="Zhao C."/>
            <person name="Li S."/>
            <person name="Dong L."/>
            <person name="Huang Y."/>
            <person name="Li L."/>
            <person name="Xi Y."/>
            <person name="Qi Q."/>
            <person name="Li W."/>
            <person name="Zhang B."/>
            <person name="Hu W."/>
            <person name="Zhang Y."/>
            <person name="Tian X."/>
            <person name="Jiao Y."/>
            <person name="Liang X."/>
            <person name="Jin J."/>
            <person name="Gao L."/>
            <person name="Zheng W."/>
            <person name="Hao B."/>
            <person name="Liu S."/>
            <person name="Wang W."/>
            <person name="Yuan L."/>
            <person name="Cao M."/>
            <person name="McDermott J."/>
            <person name="Samudrala R."/>
            <person name="Wang J."/>
            <person name="Wong G.K."/>
            <person name="Yang H."/>
        </authorList>
    </citation>
    <scope>NUCLEOTIDE SEQUENCE [LARGE SCALE GENOMIC DNA]</scope>
    <source>
        <strain evidence="8">cv. 93-11</strain>
    </source>
</reference>
<dbReference type="InterPro" id="IPR001107">
    <property type="entry name" value="Band_7"/>
</dbReference>
<evidence type="ECO:0000259" key="6">
    <source>
        <dbReference type="Pfam" id="PF01145"/>
    </source>
</evidence>
<dbReference type="AlphaFoldDB" id="B8BHJ2"/>
<dbReference type="OMA" id="VEYVTSM"/>
<dbReference type="HOGENOM" id="CLU_399236_0_0_1"/>
<dbReference type="EMBL" id="CM000135">
    <property type="protein sequence ID" value="EEC67194.1"/>
    <property type="molecule type" value="Genomic_DNA"/>
</dbReference>
<evidence type="ECO:0000313" key="7">
    <source>
        <dbReference type="EMBL" id="EEC67194.1"/>
    </source>
</evidence>
<evidence type="ECO:0000256" key="3">
    <source>
        <dbReference type="ARBA" id="ARBA00023288"/>
    </source>
</evidence>